<keyword evidence="2" id="KW-0449">Lipoprotein</keyword>
<organism evidence="5 6">
    <name type="scientific">Papaver somniferum</name>
    <name type="common">Opium poppy</name>
    <dbReference type="NCBI Taxonomy" id="3469"/>
    <lineage>
        <taxon>Eukaryota</taxon>
        <taxon>Viridiplantae</taxon>
        <taxon>Streptophyta</taxon>
        <taxon>Embryophyta</taxon>
        <taxon>Tracheophyta</taxon>
        <taxon>Spermatophyta</taxon>
        <taxon>Magnoliopsida</taxon>
        <taxon>Ranunculales</taxon>
        <taxon>Papaveraceae</taxon>
        <taxon>Papaveroideae</taxon>
        <taxon>Papaver</taxon>
    </lineage>
</organism>
<dbReference type="PANTHER" id="PTHR46195">
    <property type="entry name" value="HEAVY METAL-ASSOCIATED ISOPRENYLATED PLANT PROTEIN 7"/>
    <property type="match status" value="1"/>
</dbReference>
<dbReference type="OrthoDB" id="688249at2759"/>
<keyword evidence="6" id="KW-1185">Reference proteome</keyword>
<accession>A0A4Y7JA51</accession>
<name>A0A4Y7JA51_PAPSO</name>
<feature type="domain" description="HMA" evidence="4">
    <location>
        <begin position="13"/>
        <end position="84"/>
    </location>
</feature>
<dbReference type="PROSITE" id="PS50846">
    <property type="entry name" value="HMA_2"/>
    <property type="match status" value="2"/>
</dbReference>
<dbReference type="SUPFAM" id="SSF55008">
    <property type="entry name" value="HMA, heavy metal-associated domain"/>
    <property type="match status" value="2"/>
</dbReference>
<feature type="domain" description="HMA" evidence="4">
    <location>
        <begin position="91"/>
        <end position="155"/>
    </location>
</feature>
<evidence type="ECO:0000256" key="1">
    <source>
        <dbReference type="ARBA" id="ARBA00022723"/>
    </source>
</evidence>
<dbReference type="Gene3D" id="3.30.70.100">
    <property type="match status" value="2"/>
</dbReference>
<dbReference type="InterPro" id="IPR036163">
    <property type="entry name" value="HMA_dom_sf"/>
</dbReference>
<dbReference type="GO" id="GO:0046872">
    <property type="term" value="F:metal ion binding"/>
    <property type="evidence" value="ECO:0007669"/>
    <property type="project" value="UniProtKB-KW"/>
</dbReference>
<sequence length="225" mass="25585">MVQPNGVAEGVGVVTVVYKVNLHCVQCAREIQKRLQRTQGVQIVDVDIQSSEIKVKGQINPKLVHEEVIRISKKKVEMVVLQPKVGEKKISTTTTLKVHLHCSKCENDLKARLLKLKDVYGVRSDLQAQTLTVEGTMESHKLVEYIQKKVRKHAEIVTLKVVEEKKEKEVKIIETKKVSEEVEAKKIEIKVNKEVASSSVPYVIHYVNYAPQWFSDENPNACYVM</sequence>
<dbReference type="PANTHER" id="PTHR46195:SF12">
    <property type="entry name" value="HEAVY METAL-ASSOCIATED ISOPRENYLATED PLANT PROTEIN 4"/>
    <property type="match status" value="1"/>
</dbReference>
<dbReference type="Gramene" id="RZC57697">
    <property type="protein sequence ID" value="RZC57697"/>
    <property type="gene ID" value="C5167_005000"/>
</dbReference>
<dbReference type="Pfam" id="PF00403">
    <property type="entry name" value="HMA"/>
    <property type="match status" value="2"/>
</dbReference>
<comment type="similarity">
    <text evidence="3">Belongs to the HIPP family.</text>
</comment>
<proteinExistence type="inferred from homology"/>
<evidence type="ECO:0000313" key="6">
    <source>
        <dbReference type="Proteomes" id="UP000316621"/>
    </source>
</evidence>
<reference evidence="5 6" key="1">
    <citation type="journal article" date="2018" name="Science">
        <title>The opium poppy genome and morphinan production.</title>
        <authorList>
            <person name="Guo L."/>
            <person name="Winzer T."/>
            <person name="Yang X."/>
            <person name="Li Y."/>
            <person name="Ning Z."/>
            <person name="He Z."/>
            <person name="Teodor R."/>
            <person name="Lu Y."/>
            <person name="Bowser T.A."/>
            <person name="Graham I.A."/>
            <person name="Ye K."/>
        </authorList>
    </citation>
    <scope>NUCLEOTIDE SEQUENCE [LARGE SCALE GENOMIC DNA]</scope>
    <source>
        <strain evidence="6">cv. HN1</strain>
        <tissue evidence="5">Leaves</tissue>
    </source>
</reference>
<dbReference type="Proteomes" id="UP000316621">
    <property type="component" value="Chromosome 4"/>
</dbReference>
<dbReference type="InterPro" id="IPR006121">
    <property type="entry name" value="HMA_dom"/>
</dbReference>
<keyword evidence="2" id="KW-0636">Prenylation</keyword>
<dbReference type="CDD" id="cd00371">
    <property type="entry name" value="HMA"/>
    <property type="match status" value="2"/>
</dbReference>
<evidence type="ECO:0000259" key="4">
    <source>
        <dbReference type="PROSITE" id="PS50846"/>
    </source>
</evidence>
<keyword evidence="1" id="KW-0479">Metal-binding</keyword>
<evidence type="ECO:0000256" key="3">
    <source>
        <dbReference type="ARBA" id="ARBA00024045"/>
    </source>
</evidence>
<evidence type="ECO:0000313" key="5">
    <source>
        <dbReference type="EMBL" id="RZC57697.1"/>
    </source>
</evidence>
<dbReference type="AlphaFoldDB" id="A0A4Y7JA51"/>
<evidence type="ECO:0000256" key="2">
    <source>
        <dbReference type="ARBA" id="ARBA00023289"/>
    </source>
</evidence>
<gene>
    <name evidence="5" type="ORF">C5167_005000</name>
</gene>
<dbReference type="EMBL" id="CM010718">
    <property type="protein sequence ID" value="RZC57697.1"/>
    <property type="molecule type" value="Genomic_DNA"/>
</dbReference>
<dbReference type="OMA" id="VIKTHKM"/>
<protein>
    <recommendedName>
        <fullName evidence="4">HMA domain-containing protein</fullName>
    </recommendedName>
</protein>
<dbReference type="InterPro" id="IPR044577">
    <property type="entry name" value="HIPP4/7/8/17/18/19"/>
</dbReference>